<dbReference type="Gene3D" id="1.10.357.10">
    <property type="entry name" value="Tetracycline Repressor, domain 2"/>
    <property type="match status" value="1"/>
</dbReference>
<dbReference type="RefSeq" id="WP_092536112.1">
    <property type="nucleotide sequence ID" value="NZ_FNIM01000008.1"/>
</dbReference>
<dbReference type="InterPro" id="IPR039538">
    <property type="entry name" value="BetI_C"/>
</dbReference>
<dbReference type="EMBL" id="FNIM01000008">
    <property type="protein sequence ID" value="SDN63053.1"/>
    <property type="molecule type" value="Genomic_DNA"/>
</dbReference>
<keyword evidence="3 5" id="KW-0238">DNA-binding</keyword>
<dbReference type="PANTHER" id="PTHR30055">
    <property type="entry name" value="HTH-TYPE TRANSCRIPTIONAL REGULATOR RUTR"/>
    <property type="match status" value="1"/>
</dbReference>
<dbReference type="Pfam" id="PF00440">
    <property type="entry name" value="TetR_N"/>
    <property type="match status" value="1"/>
</dbReference>
<dbReference type="InterPro" id="IPR036271">
    <property type="entry name" value="Tet_transcr_reg_TetR-rel_C_sf"/>
</dbReference>
<evidence type="ECO:0000256" key="3">
    <source>
        <dbReference type="ARBA" id="ARBA00023125"/>
    </source>
</evidence>
<organism evidence="7 8">
    <name type="scientific">Actinomyces ruminicola</name>
    <dbReference type="NCBI Taxonomy" id="332524"/>
    <lineage>
        <taxon>Bacteria</taxon>
        <taxon>Bacillati</taxon>
        <taxon>Actinomycetota</taxon>
        <taxon>Actinomycetes</taxon>
        <taxon>Actinomycetales</taxon>
        <taxon>Actinomycetaceae</taxon>
        <taxon>Actinomyces</taxon>
    </lineage>
</organism>
<keyword evidence="4" id="KW-0804">Transcription</keyword>
<keyword evidence="2" id="KW-0805">Transcription regulation</keyword>
<dbReference type="InterPro" id="IPR009057">
    <property type="entry name" value="Homeodomain-like_sf"/>
</dbReference>
<proteinExistence type="predicted"/>
<keyword evidence="8" id="KW-1185">Reference proteome</keyword>
<dbReference type="SUPFAM" id="SSF46689">
    <property type="entry name" value="Homeodomain-like"/>
    <property type="match status" value="1"/>
</dbReference>
<feature type="DNA-binding region" description="H-T-H motif" evidence="5">
    <location>
        <begin position="38"/>
        <end position="57"/>
    </location>
</feature>
<gene>
    <name evidence="7" type="ORF">SAMN05216355_10898</name>
</gene>
<dbReference type="PROSITE" id="PS50977">
    <property type="entry name" value="HTH_TETR_2"/>
    <property type="match status" value="1"/>
</dbReference>
<name>A0A1H0CYP7_9ACTO</name>
<reference evidence="8" key="1">
    <citation type="submission" date="2016-10" db="EMBL/GenBank/DDBJ databases">
        <authorList>
            <person name="Varghese N."/>
            <person name="Submissions S."/>
        </authorList>
    </citation>
    <scope>NUCLEOTIDE SEQUENCE [LARGE SCALE GENOMIC DNA]</scope>
    <source>
        <strain evidence="8">DSM 27982</strain>
    </source>
</reference>
<evidence type="ECO:0000256" key="4">
    <source>
        <dbReference type="ARBA" id="ARBA00023163"/>
    </source>
</evidence>
<dbReference type="Proteomes" id="UP000198541">
    <property type="component" value="Unassembled WGS sequence"/>
</dbReference>
<dbReference type="GO" id="GO:0003700">
    <property type="term" value="F:DNA-binding transcription factor activity"/>
    <property type="evidence" value="ECO:0007669"/>
    <property type="project" value="TreeGrafter"/>
</dbReference>
<dbReference type="Pfam" id="PF13977">
    <property type="entry name" value="TetR_C_6"/>
    <property type="match status" value="1"/>
</dbReference>
<feature type="domain" description="HTH tetR-type" evidence="6">
    <location>
        <begin position="15"/>
        <end position="75"/>
    </location>
</feature>
<sequence>MPTTGSVSPFTRGFSATEAAIADATITVIARDGFDRVSVRTVAAQSRLAPGTVQYHARTRQALLTNAFIRSVQRQNERVLSLSSTDDPLEALHLALSELLPTADVRREDASLWVAYGAAASTRPWLAELYWEAIVLFRSRLESALEVVRDSGHLRPGVSPSTGARLVTALVNGLTIDHLNAPEAERGNISQDLRHGLAHIVC</sequence>
<dbReference type="STRING" id="332524.SAMN04487766_104187"/>
<evidence type="ECO:0000256" key="2">
    <source>
        <dbReference type="ARBA" id="ARBA00023015"/>
    </source>
</evidence>
<protein>
    <submittedName>
        <fullName evidence="7">DNA-binding transcriptional regulator, AcrR family</fullName>
    </submittedName>
</protein>
<evidence type="ECO:0000313" key="7">
    <source>
        <dbReference type="EMBL" id="SDN63053.1"/>
    </source>
</evidence>
<dbReference type="PANTHER" id="PTHR30055:SF234">
    <property type="entry name" value="HTH-TYPE TRANSCRIPTIONAL REGULATOR BETI"/>
    <property type="match status" value="1"/>
</dbReference>
<keyword evidence="1" id="KW-0678">Repressor</keyword>
<dbReference type="SUPFAM" id="SSF48498">
    <property type="entry name" value="Tetracyclin repressor-like, C-terminal domain"/>
    <property type="match status" value="1"/>
</dbReference>
<dbReference type="AlphaFoldDB" id="A0A1H0CYP7"/>
<dbReference type="InterPro" id="IPR050109">
    <property type="entry name" value="HTH-type_TetR-like_transc_reg"/>
</dbReference>
<dbReference type="GO" id="GO:0000976">
    <property type="term" value="F:transcription cis-regulatory region binding"/>
    <property type="evidence" value="ECO:0007669"/>
    <property type="project" value="TreeGrafter"/>
</dbReference>
<evidence type="ECO:0000256" key="5">
    <source>
        <dbReference type="PROSITE-ProRule" id="PRU00335"/>
    </source>
</evidence>
<evidence type="ECO:0000313" key="8">
    <source>
        <dbReference type="Proteomes" id="UP000198541"/>
    </source>
</evidence>
<accession>A0A1H0CYP7</accession>
<evidence type="ECO:0000256" key="1">
    <source>
        <dbReference type="ARBA" id="ARBA00022491"/>
    </source>
</evidence>
<dbReference type="InterPro" id="IPR001647">
    <property type="entry name" value="HTH_TetR"/>
</dbReference>
<evidence type="ECO:0000259" key="6">
    <source>
        <dbReference type="PROSITE" id="PS50977"/>
    </source>
</evidence>